<keyword evidence="1" id="KW-0560">Oxidoreductase</keyword>
<reference evidence="4" key="1">
    <citation type="journal article" date="2018" name="Nat. Microbiol.">
        <title>Leveraging single-cell genomics to expand the fungal tree of life.</title>
        <authorList>
            <person name="Ahrendt S.R."/>
            <person name="Quandt C.A."/>
            <person name="Ciobanu D."/>
            <person name="Clum A."/>
            <person name="Salamov A."/>
            <person name="Andreopoulos B."/>
            <person name="Cheng J.F."/>
            <person name="Woyke T."/>
            <person name="Pelin A."/>
            <person name="Henrissat B."/>
            <person name="Reynolds N.K."/>
            <person name="Benny G.L."/>
            <person name="Smith M.E."/>
            <person name="James T.Y."/>
            <person name="Grigoriev I.V."/>
        </authorList>
    </citation>
    <scope>NUCLEOTIDE SEQUENCE [LARGE SCALE GENOMIC DNA]</scope>
    <source>
        <strain evidence="4">Baker2002</strain>
    </source>
</reference>
<dbReference type="Gene3D" id="3.20.20.100">
    <property type="entry name" value="NADP-dependent oxidoreductase domain"/>
    <property type="match status" value="1"/>
</dbReference>
<proteinExistence type="predicted"/>
<accession>A0A4P9Z8A9</accession>
<dbReference type="Pfam" id="PF00248">
    <property type="entry name" value="Aldo_ket_red"/>
    <property type="match status" value="1"/>
</dbReference>
<dbReference type="InterPro" id="IPR023210">
    <property type="entry name" value="NADP_OxRdtase_dom"/>
</dbReference>
<dbReference type="GO" id="GO:0016491">
    <property type="term" value="F:oxidoreductase activity"/>
    <property type="evidence" value="ECO:0007669"/>
    <property type="project" value="UniProtKB-KW"/>
</dbReference>
<name>A0A4P9Z8A9_9ASCO</name>
<sequence>MSMTWTPLPLALENALAPIYYSAINIKYLTAFWQKYQSEFPDLVVSIKGGLNVTRLVPEGSKAFIDRSVDTIVRHFPKDQPRPKLIFEIARVDPKTLYEETIGYIKEHVDNDTIYGISLSEVGVGSIQKALSVAPVECVEIEFSLICQDILQNGVLQELWENNVVVVAYSPLGRGLRLQGHHRPVFREKLPHKLQVGRLVAEVRSCKGHSLDSLALSWILSGISKVANIVPIPSGSTPEKVDANLGSIVESTREDLDKISAISAAHPVQGYRYNEHHASLEFA</sequence>
<feature type="domain" description="NADP-dependent oxidoreductase" evidence="2">
    <location>
        <begin position="17"/>
        <end position="262"/>
    </location>
</feature>
<dbReference type="AlphaFoldDB" id="A0A4P9Z8A9"/>
<dbReference type="GO" id="GO:0005737">
    <property type="term" value="C:cytoplasm"/>
    <property type="evidence" value="ECO:0007669"/>
    <property type="project" value="TreeGrafter"/>
</dbReference>
<dbReference type="PANTHER" id="PTHR43625">
    <property type="entry name" value="AFLATOXIN B1 ALDEHYDE REDUCTASE"/>
    <property type="match status" value="1"/>
</dbReference>
<dbReference type="PANTHER" id="PTHR43625:SF78">
    <property type="entry name" value="PYRIDOXAL REDUCTASE-RELATED"/>
    <property type="match status" value="1"/>
</dbReference>
<dbReference type="OrthoDB" id="37537at2759"/>
<evidence type="ECO:0000313" key="4">
    <source>
        <dbReference type="Proteomes" id="UP000268321"/>
    </source>
</evidence>
<gene>
    <name evidence="3" type="ORF">METBISCDRAFT_32022</name>
</gene>
<dbReference type="InterPro" id="IPR036812">
    <property type="entry name" value="NAD(P)_OxRdtase_dom_sf"/>
</dbReference>
<dbReference type="SUPFAM" id="SSF51430">
    <property type="entry name" value="NAD(P)-linked oxidoreductase"/>
    <property type="match status" value="1"/>
</dbReference>
<evidence type="ECO:0000313" key="3">
    <source>
        <dbReference type="EMBL" id="RKP28944.1"/>
    </source>
</evidence>
<dbReference type="EMBL" id="ML004532">
    <property type="protein sequence ID" value="RKP28944.1"/>
    <property type="molecule type" value="Genomic_DNA"/>
</dbReference>
<evidence type="ECO:0000256" key="1">
    <source>
        <dbReference type="ARBA" id="ARBA00023002"/>
    </source>
</evidence>
<dbReference type="InterPro" id="IPR050791">
    <property type="entry name" value="Aldo-Keto_reductase"/>
</dbReference>
<organism evidence="3 4">
    <name type="scientific">Metschnikowia bicuspidata</name>
    <dbReference type="NCBI Taxonomy" id="27322"/>
    <lineage>
        <taxon>Eukaryota</taxon>
        <taxon>Fungi</taxon>
        <taxon>Dikarya</taxon>
        <taxon>Ascomycota</taxon>
        <taxon>Saccharomycotina</taxon>
        <taxon>Pichiomycetes</taxon>
        <taxon>Metschnikowiaceae</taxon>
        <taxon>Metschnikowia</taxon>
    </lineage>
</organism>
<protein>
    <submittedName>
        <fullName evidence="3">Aldo/keto reductase</fullName>
    </submittedName>
</protein>
<evidence type="ECO:0000259" key="2">
    <source>
        <dbReference type="Pfam" id="PF00248"/>
    </source>
</evidence>
<keyword evidence="4" id="KW-1185">Reference proteome</keyword>
<dbReference type="Proteomes" id="UP000268321">
    <property type="component" value="Unassembled WGS sequence"/>
</dbReference>